<evidence type="ECO:0000313" key="8">
    <source>
        <dbReference type="Proteomes" id="UP000007635"/>
    </source>
</evidence>
<name>A0AAQ4QUH5_GASAC</name>
<evidence type="ECO:0000256" key="1">
    <source>
        <dbReference type="ARBA" id="ARBA00004496"/>
    </source>
</evidence>
<feature type="compositionally biased region" description="Polar residues" evidence="6">
    <location>
        <begin position="1"/>
        <end position="14"/>
    </location>
</feature>
<accession>A0AAQ4QUH5</accession>
<feature type="coiled-coil region" evidence="5">
    <location>
        <begin position="1267"/>
        <end position="1396"/>
    </location>
</feature>
<organism evidence="7 8">
    <name type="scientific">Gasterosteus aculeatus aculeatus</name>
    <name type="common">three-spined stickleback</name>
    <dbReference type="NCBI Taxonomy" id="481459"/>
    <lineage>
        <taxon>Eukaryota</taxon>
        <taxon>Metazoa</taxon>
        <taxon>Chordata</taxon>
        <taxon>Craniata</taxon>
        <taxon>Vertebrata</taxon>
        <taxon>Euteleostomi</taxon>
        <taxon>Actinopterygii</taxon>
        <taxon>Neopterygii</taxon>
        <taxon>Teleostei</taxon>
        <taxon>Neoteleostei</taxon>
        <taxon>Acanthomorphata</taxon>
        <taxon>Eupercaria</taxon>
        <taxon>Perciformes</taxon>
        <taxon>Cottioidei</taxon>
        <taxon>Gasterosteales</taxon>
        <taxon>Gasterosteidae</taxon>
        <taxon>Gasterosteus</taxon>
    </lineage>
</organism>
<dbReference type="InterPro" id="IPR051841">
    <property type="entry name" value="MT-Golgi_org_protein"/>
</dbReference>
<evidence type="ECO:0000256" key="4">
    <source>
        <dbReference type="ARBA" id="ARBA00023054"/>
    </source>
</evidence>
<comment type="subcellular location">
    <subcellularLocation>
        <location evidence="1">Cytoplasm</location>
    </subcellularLocation>
</comment>
<feature type="region of interest" description="Disordered" evidence="6">
    <location>
        <begin position="218"/>
        <end position="275"/>
    </location>
</feature>
<feature type="compositionally biased region" description="Basic residues" evidence="6">
    <location>
        <begin position="240"/>
        <end position="249"/>
    </location>
</feature>
<dbReference type="GeneTree" id="ENSGT00950000183078"/>
<dbReference type="Gene3D" id="1.20.5.170">
    <property type="match status" value="1"/>
</dbReference>
<dbReference type="Ensembl" id="ENSGACT00000086708.1">
    <property type="protein sequence ID" value="ENSGACP00000054128.1"/>
    <property type="gene ID" value="ENSGACG00000012921.2"/>
</dbReference>
<feature type="coiled-coil region" evidence="5">
    <location>
        <begin position="423"/>
        <end position="583"/>
    </location>
</feature>
<feature type="coiled-coil region" evidence="5">
    <location>
        <begin position="1442"/>
        <end position="1469"/>
    </location>
</feature>
<feature type="coiled-coil region" evidence="5">
    <location>
        <begin position="1165"/>
        <end position="1217"/>
    </location>
</feature>
<dbReference type="CTD" id="2802"/>
<dbReference type="PANTHER" id="PTHR18902:SF26">
    <property type="entry name" value="GOLGIN SUBFAMILY A MEMBER 3"/>
    <property type="match status" value="1"/>
</dbReference>
<dbReference type="RefSeq" id="XP_040052497.1">
    <property type="nucleotide sequence ID" value="XM_040196563.1"/>
</dbReference>
<dbReference type="KEGG" id="gat:120831249"/>
<keyword evidence="3" id="KW-0597">Phosphoprotein</keyword>
<reference evidence="7" key="2">
    <citation type="submission" date="2025-08" db="UniProtKB">
        <authorList>
            <consortium name="Ensembl"/>
        </authorList>
    </citation>
    <scope>IDENTIFICATION</scope>
</reference>
<protein>
    <submittedName>
        <fullName evidence="7">Golgin A3</fullName>
    </submittedName>
</protein>
<evidence type="ECO:0000256" key="5">
    <source>
        <dbReference type="SAM" id="Coils"/>
    </source>
</evidence>
<dbReference type="RefSeq" id="XP_040052496.1">
    <property type="nucleotide sequence ID" value="XM_040196562.1"/>
</dbReference>
<dbReference type="Proteomes" id="UP000007635">
    <property type="component" value="Chromosome XIII"/>
</dbReference>
<reference evidence="7 8" key="1">
    <citation type="journal article" date="2021" name="G3 (Bethesda)">
        <title>Improved contiguity of the threespine stickleback genome using long-read sequencing.</title>
        <authorList>
            <person name="Nath S."/>
            <person name="Shaw D.E."/>
            <person name="White M.A."/>
        </authorList>
    </citation>
    <scope>NUCLEOTIDE SEQUENCE [LARGE SCALE GENOMIC DNA]</scope>
    <source>
        <strain evidence="7 8">Lake Benthic</strain>
    </source>
</reference>
<evidence type="ECO:0000256" key="2">
    <source>
        <dbReference type="ARBA" id="ARBA00022490"/>
    </source>
</evidence>
<feature type="region of interest" description="Disordered" evidence="6">
    <location>
        <begin position="1472"/>
        <end position="1512"/>
    </location>
</feature>
<feature type="coiled-coil region" evidence="5">
    <location>
        <begin position="148"/>
        <end position="181"/>
    </location>
</feature>
<sequence>MDSNQSGTAQMETNAHQEDHPMKVEGETQLLQQGLDNTQHAKGCIHNGLFSSAVMPNGNALAEDLTPARNTHVNGSMPLAAPPQATSSPVNAQTQDPSQGLAAFPPMMIEKSEGASAEITVHKGDSLQSLRLSMPLQETELSHQKPSLEMENEEKIRLEARRRLEEQLKQYRVQRHKERSHRTTTKSTAFSTLDPELMLHPEDLPRANTTSMTKEYSFLRTSVPRGPKLGSLGIPPSKERKSRSPRPSRIHSLADYQSPETDGAGGGGGGVRAADNTMSSLQSSAISSVSTLSEMDGQPAASLQFGDNVSEIDGSESGTMPGNDGNDSDSSLISSVSTRATYGMLTAAVEVQRGPYTVEGREIAAEAMGQFPSLQEVLQAASDEQHLLELEQERGGAGEPQSRRDSFSSSVSLESSVMGHDDMLQVLKEKMRLEGQLESLSSEANQALKEKTELQAQLATVNAQLHAKKEEAEVSQEKQRVLTTEVGSLRKNCNQLERAMVELQGSLEGKNANLTSLSNDLKVAEDQYQRLMGKVEEMQNTVTSRDNTVQELRQQLGGLQSQLQQVQLERSTLQSRMKTSQAEIVSLQQLRQWYQQQLALAQEARVRLQSEMANMQAGQMTQIGVLEHLKLENVSLSHTLTETQHRSIKDKERIAVQLQSIEADMLTQESAYKQIQDAKNMVEDDLQHKLEEFEDERERLIKLANTASTMERELEQAKLILSQKDVQLQSLQKEHLELMRQLTVTQDNLQTKELFINHLEARYQELEAQLAELQTDGSAKDDSIQFLQNEKIVLEVALQAARAEKNQLDEGAEQLGEDVLAASDILDQLRQEVQIKANQIETLQRENGSLKKQAQKLREQFQQQKVMVEAYRRDASSKDQLISELKSTKKRLLTEVKDLKQELMSVQGEKQNAELEQARLAKEVTRVQEQMNNMEVHLQAIQTERDQLETQIQSLQFDQSQLAAVTEENEGLRKQVEQLEGEAKKAITEQKVRVKRLGTDLTSAQKEMKAKHKAYENAVGILSRRLQEALTDKESAEAELVKLKAQVSDGGNSQALQEKIKALQAELQTVAKSKTMLERELQEVITLTSTELEEYQEKVMELEDELQESRCFKKRIRKLEDANKKLALELEHEKGKLAGLAQSHNTLREHSNILESALAKREADLVQLNLQVQAVLKRKEEEDQQMRQVVQTLQLALEKEKTKVNDLKEQVATAKAEAAHNRRHYRAAMLELSEIKKDLQAKVDLVIALQSESHKLQAQDEQHAQEVSRFQEELAEAHSQLQILQKQLDEELAKQPLTNQEVEDLKWEVEQRQREIEAQKQQLEMMEQCQHRELDNLQRALQNIKVELESVQDELSGTRKDKFMLQAKVGELRNSMKTVLLQNQQLKQDLKQSRLRKQRMDLMSEGNPSSPVTPVKIPDCPVPASLLDELLKPSTSVNKEPLNNLHNCLRQLKEEMDSLQKQMEEHTVTVHESMSSWTSAEEAQLELENNISESSTALNNMVGKNNNEAEQQ</sequence>
<evidence type="ECO:0000256" key="3">
    <source>
        <dbReference type="ARBA" id="ARBA00022553"/>
    </source>
</evidence>
<dbReference type="GeneID" id="120831249"/>
<keyword evidence="2" id="KW-0963">Cytoplasm</keyword>
<dbReference type="GO" id="GO:0005737">
    <property type="term" value="C:cytoplasm"/>
    <property type="evidence" value="ECO:0007669"/>
    <property type="project" value="UniProtKB-SubCell"/>
</dbReference>
<feature type="coiled-coil region" evidence="5">
    <location>
        <begin position="683"/>
        <end position="989"/>
    </location>
</feature>
<feature type="region of interest" description="Disordered" evidence="6">
    <location>
        <begin position="392"/>
        <end position="415"/>
    </location>
</feature>
<reference evidence="7" key="3">
    <citation type="submission" date="2025-09" db="UniProtKB">
        <authorList>
            <consortium name="Ensembl"/>
        </authorList>
    </citation>
    <scope>IDENTIFICATION</scope>
</reference>
<feature type="region of interest" description="Disordered" evidence="6">
    <location>
        <begin position="1"/>
        <end position="21"/>
    </location>
</feature>
<proteinExistence type="predicted"/>
<feature type="coiled-coil region" evidence="5">
    <location>
        <begin position="1019"/>
        <end position="1136"/>
    </location>
</feature>
<keyword evidence="4 5" id="KW-0175">Coiled coil</keyword>
<feature type="compositionally biased region" description="Basic and acidic residues" evidence="6">
    <location>
        <begin position="392"/>
        <end position="406"/>
    </location>
</feature>
<dbReference type="PANTHER" id="PTHR18902">
    <property type="entry name" value="NUCLEAR MITOTIC APPARATUS PROTEIN 1-RELATED"/>
    <property type="match status" value="1"/>
</dbReference>
<evidence type="ECO:0000313" key="7">
    <source>
        <dbReference type="Ensembl" id="ENSGACP00000054128.1"/>
    </source>
</evidence>
<feature type="region of interest" description="Disordered" evidence="6">
    <location>
        <begin position="308"/>
        <end position="333"/>
    </location>
</feature>
<keyword evidence="8" id="KW-1185">Reference proteome</keyword>
<evidence type="ECO:0000256" key="6">
    <source>
        <dbReference type="SAM" id="MobiDB-lite"/>
    </source>
</evidence>